<name>A0A6A6IV17_9PLEO</name>
<accession>A0A6A6IV17</accession>
<dbReference type="Proteomes" id="UP000800094">
    <property type="component" value="Unassembled WGS sequence"/>
</dbReference>
<reference evidence="1" key="1">
    <citation type="journal article" date="2020" name="Stud. Mycol.">
        <title>101 Dothideomycetes genomes: a test case for predicting lifestyles and emergence of pathogens.</title>
        <authorList>
            <person name="Haridas S."/>
            <person name="Albert R."/>
            <person name="Binder M."/>
            <person name="Bloem J."/>
            <person name="Labutti K."/>
            <person name="Salamov A."/>
            <person name="Andreopoulos B."/>
            <person name="Baker S."/>
            <person name="Barry K."/>
            <person name="Bills G."/>
            <person name="Bluhm B."/>
            <person name="Cannon C."/>
            <person name="Castanera R."/>
            <person name="Culley D."/>
            <person name="Daum C."/>
            <person name="Ezra D."/>
            <person name="Gonzalez J."/>
            <person name="Henrissat B."/>
            <person name="Kuo A."/>
            <person name="Liang C."/>
            <person name="Lipzen A."/>
            <person name="Lutzoni F."/>
            <person name="Magnuson J."/>
            <person name="Mondo S."/>
            <person name="Nolan M."/>
            <person name="Ohm R."/>
            <person name="Pangilinan J."/>
            <person name="Park H.-J."/>
            <person name="Ramirez L."/>
            <person name="Alfaro M."/>
            <person name="Sun H."/>
            <person name="Tritt A."/>
            <person name="Yoshinaga Y."/>
            <person name="Zwiers L.-H."/>
            <person name="Turgeon B."/>
            <person name="Goodwin S."/>
            <person name="Spatafora J."/>
            <person name="Crous P."/>
            <person name="Grigoriev I."/>
        </authorList>
    </citation>
    <scope>NUCLEOTIDE SEQUENCE</scope>
    <source>
        <strain evidence="1">CBS 122368</strain>
    </source>
</reference>
<dbReference type="GeneID" id="54574168"/>
<proteinExistence type="predicted"/>
<protein>
    <submittedName>
        <fullName evidence="1">Uncharacterized protein</fullName>
    </submittedName>
</protein>
<organism evidence="1 2">
    <name type="scientific">Trematosphaeria pertusa</name>
    <dbReference type="NCBI Taxonomy" id="390896"/>
    <lineage>
        <taxon>Eukaryota</taxon>
        <taxon>Fungi</taxon>
        <taxon>Dikarya</taxon>
        <taxon>Ascomycota</taxon>
        <taxon>Pezizomycotina</taxon>
        <taxon>Dothideomycetes</taxon>
        <taxon>Pleosporomycetidae</taxon>
        <taxon>Pleosporales</taxon>
        <taxon>Massarineae</taxon>
        <taxon>Trematosphaeriaceae</taxon>
        <taxon>Trematosphaeria</taxon>
    </lineage>
</organism>
<gene>
    <name evidence="1" type="ORF">BU26DRAFT_229048</name>
</gene>
<dbReference type="AlphaFoldDB" id="A0A6A6IV17"/>
<sequence length="110" mass="12443">MSFIMWGGHVVDTLRGYLVETIVYLYLLSIIPLHENPLKPVREPIHEPALHFKPIWEVLQSPISSLHAVLDELRDVARDPSGQLKMLLEAAREEKSPVKPLADALENAVE</sequence>
<dbReference type="RefSeq" id="XP_033688736.1">
    <property type="nucleotide sequence ID" value="XM_033820838.1"/>
</dbReference>
<dbReference type="EMBL" id="ML987191">
    <property type="protein sequence ID" value="KAF2253732.1"/>
    <property type="molecule type" value="Genomic_DNA"/>
</dbReference>
<evidence type="ECO:0000313" key="2">
    <source>
        <dbReference type="Proteomes" id="UP000800094"/>
    </source>
</evidence>
<evidence type="ECO:0000313" key="1">
    <source>
        <dbReference type="EMBL" id="KAF2253732.1"/>
    </source>
</evidence>
<keyword evidence="2" id="KW-1185">Reference proteome</keyword>